<accession>A0A9Q6LK54</accession>
<feature type="binding site" evidence="16">
    <location>
        <position position="263"/>
    </location>
    <ligand>
        <name>Mg(2+)</name>
        <dbReference type="ChEBI" id="CHEBI:18420"/>
        <label>2</label>
    </ligand>
</feature>
<gene>
    <name evidence="17" type="primary">ddl_2</name>
    <name evidence="15" type="synonym">ddl</name>
    <name evidence="17" type="ORF">Psal009_01564</name>
</gene>
<evidence type="ECO:0000256" key="9">
    <source>
        <dbReference type="ARBA" id="ARBA00022741"/>
    </source>
</evidence>
<dbReference type="PANTHER" id="PTHR23132:SF23">
    <property type="entry name" value="D-ALANINE--D-ALANINE LIGASE B"/>
    <property type="match status" value="1"/>
</dbReference>
<comment type="catalytic activity">
    <reaction evidence="14 15">
        <text>2 D-alanine + ATP = D-alanyl-D-alanine + ADP + phosphate + H(+)</text>
        <dbReference type="Rhea" id="RHEA:11224"/>
        <dbReference type="ChEBI" id="CHEBI:15378"/>
        <dbReference type="ChEBI" id="CHEBI:30616"/>
        <dbReference type="ChEBI" id="CHEBI:43474"/>
        <dbReference type="ChEBI" id="CHEBI:57416"/>
        <dbReference type="ChEBI" id="CHEBI:57822"/>
        <dbReference type="ChEBI" id="CHEBI:456216"/>
        <dbReference type="EC" id="6.3.2.4"/>
    </reaction>
</comment>
<evidence type="ECO:0000256" key="4">
    <source>
        <dbReference type="ARBA" id="ARBA00004752"/>
    </source>
</evidence>
<dbReference type="GO" id="GO:0009252">
    <property type="term" value="P:peptidoglycan biosynthetic process"/>
    <property type="evidence" value="ECO:0007669"/>
    <property type="project" value="UniProtKB-UniRule"/>
</dbReference>
<keyword evidence="16" id="KW-0460">Magnesium</keyword>
<dbReference type="InterPro" id="IPR011127">
    <property type="entry name" value="Dala_Dala_lig_N"/>
</dbReference>
<dbReference type="Proteomes" id="UP000422232">
    <property type="component" value="Chromosome"/>
</dbReference>
<dbReference type="InterPro" id="IPR000291">
    <property type="entry name" value="D-Ala_lig_Van_CS"/>
</dbReference>
<comment type="cofactor">
    <cofactor evidence="16">
        <name>Mg(2+)</name>
        <dbReference type="ChEBI" id="CHEBI:18420"/>
    </cofactor>
    <cofactor evidence="16">
        <name>Mn(2+)</name>
        <dbReference type="ChEBI" id="CHEBI:29035"/>
    </cofactor>
    <text evidence="16">Binds 2 magnesium or manganese ions per subunit.</text>
</comment>
<dbReference type="GO" id="GO:0008360">
    <property type="term" value="P:regulation of cell shape"/>
    <property type="evidence" value="ECO:0007669"/>
    <property type="project" value="UniProtKB-KW"/>
</dbReference>
<evidence type="ECO:0000256" key="14">
    <source>
        <dbReference type="ARBA" id="ARBA00047614"/>
    </source>
</evidence>
<keyword evidence="9" id="KW-0547">Nucleotide-binding</keyword>
<organism evidence="17 18">
    <name type="scientific">Piscirickettsia salmonis</name>
    <dbReference type="NCBI Taxonomy" id="1238"/>
    <lineage>
        <taxon>Bacteria</taxon>
        <taxon>Pseudomonadati</taxon>
        <taxon>Pseudomonadota</taxon>
        <taxon>Gammaproteobacteria</taxon>
        <taxon>Thiotrichales</taxon>
        <taxon>Piscirickettsiaceae</taxon>
        <taxon>Piscirickettsia</taxon>
    </lineage>
</organism>
<protein>
    <recommendedName>
        <fullName evidence="6 15">D-alanine--D-alanine ligase</fullName>
        <ecNumber evidence="6 15">6.3.2.4</ecNumber>
    </recommendedName>
    <alternativeName>
        <fullName evidence="15">D-Ala-D-Ala ligase</fullName>
    </alternativeName>
    <alternativeName>
        <fullName evidence="15">D-alanylalanine synthetase</fullName>
    </alternativeName>
</protein>
<evidence type="ECO:0000256" key="3">
    <source>
        <dbReference type="ARBA" id="ARBA00004496"/>
    </source>
</evidence>
<dbReference type="InterPro" id="IPR016185">
    <property type="entry name" value="PreATP-grasp_dom_sf"/>
</dbReference>
<dbReference type="SUPFAM" id="SSF56059">
    <property type="entry name" value="Glutathione synthetase ATP-binding domain-like"/>
    <property type="match status" value="1"/>
</dbReference>
<dbReference type="NCBIfam" id="TIGR01205">
    <property type="entry name" value="D_ala_D_alaTIGR"/>
    <property type="match status" value="1"/>
</dbReference>
<keyword evidence="13 15" id="KW-0961">Cell wall biogenesis/degradation</keyword>
<reference evidence="17 18" key="1">
    <citation type="submission" date="2019-04" db="EMBL/GenBank/DDBJ databases">
        <title>Complete genome sequencing of Piscirickettsia salmonis strain Psal-009.</title>
        <authorList>
            <person name="Schober I."/>
            <person name="Bunk B."/>
            <person name="Sproer C."/>
            <person name="Carril G.P."/>
            <person name="Riedel T."/>
            <person name="Flores-Herrera P.A."/>
            <person name="Nourdin-Galindo G."/>
            <person name="Marshall S.H."/>
            <person name="Overmann J."/>
        </authorList>
    </citation>
    <scope>NUCLEOTIDE SEQUENCE [LARGE SCALE GENOMIC DNA]</scope>
    <source>
        <strain evidence="17 18">Psal-009</strain>
    </source>
</reference>
<evidence type="ECO:0000313" key="18">
    <source>
        <dbReference type="Proteomes" id="UP000422232"/>
    </source>
</evidence>
<keyword evidence="16" id="KW-0464">Manganese</keyword>
<dbReference type="Gene3D" id="3.30.1490.20">
    <property type="entry name" value="ATP-grasp fold, A domain"/>
    <property type="match status" value="1"/>
</dbReference>
<comment type="similarity">
    <text evidence="5 15">Belongs to the D-alanine--D-alanine ligase family.</text>
</comment>
<dbReference type="PROSITE" id="PS00844">
    <property type="entry name" value="DALA_DALA_LIGASE_2"/>
    <property type="match status" value="1"/>
</dbReference>
<dbReference type="NCBIfam" id="NF002378">
    <property type="entry name" value="PRK01372.1"/>
    <property type="match status" value="1"/>
</dbReference>
<dbReference type="InterPro" id="IPR005905">
    <property type="entry name" value="D_ala_D_ala"/>
</dbReference>
<name>A0A9Q6LK54_PISSA</name>
<dbReference type="SUPFAM" id="SSF52440">
    <property type="entry name" value="PreATP-grasp domain"/>
    <property type="match status" value="1"/>
</dbReference>
<dbReference type="Gene3D" id="3.30.470.20">
    <property type="entry name" value="ATP-grasp fold, B domain"/>
    <property type="match status" value="1"/>
</dbReference>
<feature type="binding site" evidence="16">
    <location>
        <position position="248"/>
    </location>
    <ligand>
        <name>Mg(2+)</name>
        <dbReference type="ChEBI" id="CHEBI:18420"/>
        <label>1</label>
    </ligand>
</feature>
<dbReference type="Pfam" id="PF01820">
    <property type="entry name" value="Dala_Dala_lig_N"/>
    <property type="match status" value="1"/>
</dbReference>
<dbReference type="Gene3D" id="3.40.50.20">
    <property type="match status" value="1"/>
</dbReference>
<feature type="binding site" evidence="16">
    <location>
        <position position="261"/>
    </location>
    <ligand>
        <name>Mg(2+)</name>
        <dbReference type="ChEBI" id="CHEBI:18420"/>
        <label>1</label>
    </ligand>
</feature>
<evidence type="ECO:0000256" key="1">
    <source>
        <dbReference type="ARBA" id="ARBA00001936"/>
    </source>
</evidence>
<proteinExistence type="inferred from homology"/>
<keyword evidence="12 15" id="KW-0573">Peptidoglycan synthesis</keyword>
<evidence type="ECO:0000256" key="15">
    <source>
        <dbReference type="HAMAP-Rule" id="MF_00047"/>
    </source>
</evidence>
<dbReference type="AlphaFoldDB" id="A0A9Q6LK54"/>
<evidence type="ECO:0000256" key="11">
    <source>
        <dbReference type="ARBA" id="ARBA00022960"/>
    </source>
</evidence>
<feature type="binding site" evidence="16">
    <location>
        <position position="261"/>
    </location>
    <ligand>
        <name>Mg(2+)</name>
        <dbReference type="ChEBI" id="CHEBI:18420"/>
        <label>2</label>
    </ligand>
</feature>
<keyword evidence="11 15" id="KW-0133">Cell shape</keyword>
<dbReference type="GO" id="GO:0008716">
    <property type="term" value="F:D-alanine-D-alanine ligase activity"/>
    <property type="evidence" value="ECO:0007669"/>
    <property type="project" value="UniProtKB-UniRule"/>
</dbReference>
<dbReference type="InterPro" id="IPR011761">
    <property type="entry name" value="ATP-grasp"/>
</dbReference>
<dbReference type="PANTHER" id="PTHR23132">
    <property type="entry name" value="D-ALANINE--D-ALANINE LIGASE"/>
    <property type="match status" value="1"/>
</dbReference>
<evidence type="ECO:0000256" key="16">
    <source>
        <dbReference type="PIRSR" id="PIRSR039102-3"/>
    </source>
</evidence>
<evidence type="ECO:0000256" key="8">
    <source>
        <dbReference type="ARBA" id="ARBA00022598"/>
    </source>
</evidence>
<comment type="subcellular location">
    <subcellularLocation>
        <location evidence="3 15">Cytoplasm</location>
    </subcellularLocation>
</comment>
<evidence type="ECO:0000256" key="2">
    <source>
        <dbReference type="ARBA" id="ARBA00003921"/>
    </source>
</evidence>
<dbReference type="InterPro" id="IPR013815">
    <property type="entry name" value="ATP_grasp_subdomain_1"/>
</dbReference>
<dbReference type="GO" id="GO:0005737">
    <property type="term" value="C:cytoplasm"/>
    <property type="evidence" value="ECO:0007669"/>
    <property type="project" value="UniProtKB-SubCell"/>
</dbReference>
<keyword evidence="8 15" id="KW-0436">Ligase</keyword>
<keyword evidence="18" id="KW-1185">Reference proteome</keyword>
<sequence>MEAAVSRSSGSEVAKALKLNYPNTKTFELDNNIHTNLDKNKTDLVFPVLHGPIGEDGTFQGFLEIINLPYVGNTVHASSYAMNKFIAKTFFENSNLPTIPGLLYTPYHSLEITCHYALKTLGENLVIKPCDQGSGLGVEFISGLNSLKKTLKASTQQYGSVLIERQINGRELTVGILDLTNQFQLQAFPVIEVKTPENSWYDYKHRYTPGLSEHLIPAPLSKVLSDQLTQFAYSAHQSLGCRDLSRIDFLLDEQNTPFILEVNTMPGMTATSLYPEGAKALGIEFPELLSQLVENAWRRDSQQQINNIKKQTTTS</sequence>
<keyword evidence="10" id="KW-0067">ATP-binding</keyword>
<dbReference type="HAMAP" id="MF_00047">
    <property type="entry name" value="Dala_Dala_lig"/>
    <property type="match status" value="1"/>
</dbReference>
<dbReference type="PIRSF" id="PIRSF039102">
    <property type="entry name" value="Ddl/VanB"/>
    <property type="match status" value="1"/>
</dbReference>
<evidence type="ECO:0000256" key="12">
    <source>
        <dbReference type="ARBA" id="ARBA00022984"/>
    </source>
</evidence>
<evidence type="ECO:0000256" key="10">
    <source>
        <dbReference type="ARBA" id="ARBA00022840"/>
    </source>
</evidence>
<keyword evidence="16" id="KW-0479">Metal-binding</keyword>
<dbReference type="EMBL" id="CP038908">
    <property type="protein sequence ID" value="QGO05671.1"/>
    <property type="molecule type" value="Genomic_DNA"/>
</dbReference>
<dbReference type="EC" id="6.3.2.4" evidence="6 15"/>
<dbReference type="Pfam" id="PF07478">
    <property type="entry name" value="Dala_Dala_lig_C"/>
    <property type="match status" value="1"/>
</dbReference>
<dbReference type="GO" id="GO:0046872">
    <property type="term" value="F:metal ion binding"/>
    <property type="evidence" value="ECO:0007669"/>
    <property type="project" value="UniProtKB-KW"/>
</dbReference>
<evidence type="ECO:0000256" key="7">
    <source>
        <dbReference type="ARBA" id="ARBA00022490"/>
    </source>
</evidence>
<comment type="function">
    <text evidence="2 15">Cell wall formation.</text>
</comment>
<dbReference type="GO" id="GO:0071555">
    <property type="term" value="P:cell wall organization"/>
    <property type="evidence" value="ECO:0007669"/>
    <property type="project" value="UniProtKB-KW"/>
</dbReference>
<dbReference type="PROSITE" id="PS00843">
    <property type="entry name" value="DALA_DALA_LIGASE_1"/>
    <property type="match status" value="1"/>
</dbReference>
<evidence type="ECO:0000256" key="13">
    <source>
        <dbReference type="ARBA" id="ARBA00023316"/>
    </source>
</evidence>
<dbReference type="GO" id="GO:0005524">
    <property type="term" value="F:ATP binding"/>
    <property type="evidence" value="ECO:0007669"/>
    <property type="project" value="UniProtKB-UniRule"/>
</dbReference>
<dbReference type="PROSITE" id="PS50975">
    <property type="entry name" value="ATP_GRASP"/>
    <property type="match status" value="1"/>
</dbReference>
<evidence type="ECO:0000256" key="5">
    <source>
        <dbReference type="ARBA" id="ARBA00010871"/>
    </source>
</evidence>
<comment type="pathway">
    <text evidence="4 15">Cell wall biogenesis; peptidoglycan biosynthesis.</text>
</comment>
<dbReference type="InterPro" id="IPR011095">
    <property type="entry name" value="Dala_Dala_lig_C"/>
</dbReference>
<comment type="cofactor">
    <cofactor evidence="1">
        <name>Mn(2+)</name>
        <dbReference type="ChEBI" id="CHEBI:29035"/>
    </cofactor>
</comment>
<evidence type="ECO:0000256" key="6">
    <source>
        <dbReference type="ARBA" id="ARBA00012216"/>
    </source>
</evidence>
<keyword evidence="7 15" id="KW-0963">Cytoplasm</keyword>
<evidence type="ECO:0000313" key="17">
    <source>
        <dbReference type="EMBL" id="QGO05671.1"/>
    </source>
</evidence>